<dbReference type="InterPro" id="IPR024079">
    <property type="entry name" value="MetalloPept_cat_dom_sf"/>
</dbReference>
<dbReference type="InterPro" id="IPR000718">
    <property type="entry name" value="Peptidase_M13"/>
</dbReference>
<organism evidence="5">
    <name type="scientific">Bactrocera dorsalis</name>
    <name type="common">Oriental fruit fly</name>
    <name type="synonym">Dacus dorsalis</name>
    <dbReference type="NCBI Taxonomy" id="27457"/>
    <lineage>
        <taxon>Eukaryota</taxon>
        <taxon>Metazoa</taxon>
        <taxon>Ecdysozoa</taxon>
        <taxon>Arthropoda</taxon>
        <taxon>Hexapoda</taxon>
        <taxon>Insecta</taxon>
        <taxon>Pterygota</taxon>
        <taxon>Neoptera</taxon>
        <taxon>Endopterygota</taxon>
        <taxon>Diptera</taxon>
        <taxon>Brachycera</taxon>
        <taxon>Muscomorpha</taxon>
        <taxon>Tephritoidea</taxon>
        <taxon>Tephritidae</taxon>
        <taxon>Bactrocera</taxon>
        <taxon>Bactrocera</taxon>
    </lineage>
</organism>
<dbReference type="PROSITE" id="PS51885">
    <property type="entry name" value="NEPRILYSIN"/>
    <property type="match status" value="1"/>
</dbReference>
<dbReference type="AlphaFoldDB" id="A0A034VJ93"/>
<feature type="signal peptide" evidence="3">
    <location>
        <begin position="1"/>
        <end position="25"/>
    </location>
</feature>
<dbReference type="Gene3D" id="1.10.1380.10">
    <property type="entry name" value="Neutral endopeptidase , domain2"/>
    <property type="match status" value="1"/>
</dbReference>
<evidence type="ECO:0000256" key="2">
    <source>
        <dbReference type="ARBA" id="ARBA00007357"/>
    </source>
</evidence>
<proteinExistence type="inferred from homology"/>
<comment type="subcellular location">
    <subcellularLocation>
        <location evidence="1">Cell membrane</location>
        <topology evidence="1">Single-pass type II membrane protein</topology>
    </subcellularLocation>
</comment>
<evidence type="ECO:0000259" key="4">
    <source>
        <dbReference type="Pfam" id="PF05649"/>
    </source>
</evidence>
<dbReference type="GO" id="GO:0004222">
    <property type="term" value="F:metalloendopeptidase activity"/>
    <property type="evidence" value="ECO:0007669"/>
    <property type="project" value="InterPro"/>
</dbReference>
<evidence type="ECO:0000256" key="3">
    <source>
        <dbReference type="SAM" id="SignalP"/>
    </source>
</evidence>
<accession>A0A034VJ93</accession>
<dbReference type="InterPro" id="IPR042089">
    <property type="entry name" value="Peptidase_M13_dom_2"/>
</dbReference>
<protein>
    <recommendedName>
        <fullName evidence="4">Peptidase M13 N-terminal domain-containing protein</fullName>
    </recommendedName>
</protein>
<name>A0A034VJ93_BACDO</name>
<dbReference type="PANTHER" id="PTHR11733:SF241">
    <property type="entry name" value="GH26575P-RELATED"/>
    <property type="match status" value="1"/>
</dbReference>
<dbReference type="Pfam" id="PF05649">
    <property type="entry name" value="Peptidase_M13_N"/>
    <property type="match status" value="1"/>
</dbReference>
<dbReference type="EMBL" id="GAKP01017339">
    <property type="protein sequence ID" value="JAC41613.1"/>
    <property type="molecule type" value="Transcribed_RNA"/>
</dbReference>
<comment type="similarity">
    <text evidence="2">Belongs to the peptidase M13 family.</text>
</comment>
<dbReference type="EMBL" id="GAKP01017338">
    <property type="protein sequence ID" value="JAC41614.1"/>
    <property type="molecule type" value="Transcribed_RNA"/>
</dbReference>
<sequence>MSSIYCRLLGAMLISYILLAPCALAATIPTTAALASTAANGAPKVNVETEVLRFSYELERWLDTDKRPCQDFYGYVCGKTVNSTKEQFEARLQREQEKFDKFLSANNNEDLLDAELKLKQFYDSCKNARSVEELKESFMYKQSGGWPAIDSSAAMLRRRRGKTWMDVVGAFHEAGINYFFTQRVEIKSNKRTVYLQVEDVMRTTLRKFEQLVGEVFAEYGVDVDRGRLIALEILTFERNRREILKDEQQEDDTEYNYVDFKASNFGASVQIDWDKYFKSTLGKTLKPTDMVVIHKKNKLSKLFQFLQQTTLTRLLNWIWIDYLMDKSATHCQELAKQFFEPVHQHVVEHAYVDKVQMAQLYSNIGRAYDDTLLPSAWIDEMSQQNSHLFLGRAMHLTLNGDESLDADYAKLQISNRNFYRNLEKVQRMLAQQGKSQRLITRVGNAAIADTTQIAANFMHTFVSVSALLQQQNLTTPLSQLLVGERFAEHMIASGSTTQTAGAWRSMESEREFAILRQCVQQQSGAAELPYNLNELLLKLLAQHLALQTYEQWQQGNERLVRRLDTLLAAGRLQLSMAKLYYIGSVLTECGDYESVAQKQLLKGYLRNSVKFRQAFRCRAADDLNARNTCKVL</sequence>
<feature type="domain" description="Peptidase M13 N-terminal" evidence="4">
    <location>
        <begin position="68"/>
        <end position="335"/>
    </location>
</feature>
<dbReference type="PANTHER" id="PTHR11733">
    <property type="entry name" value="ZINC METALLOPROTEASE FAMILY M13 NEPRILYSIN-RELATED"/>
    <property type="match status" value="1"/>
</dbReference>
<feature type="chain" id="PRO_5007369132" description="Peptidase M13 N-terminal domain-containing protein" evidence="3">
    <location>
        <begin position="26"/>
        <end position="632"/>
    </location>
</feature>
<evidence type="ECO:0000313" key="5">
    <source>
        <dbReference type="EMBL" id="JAC41613.1"/>
    </source>
</evidence>
<dbReference type="InterPro" id="IPR008753">
    <property type="entry name" value="Peptidase_M13_N"/>
</dbReference>
<dbReference type="GO" id="GO:0005886">
    <property type="term" value="C:plasma membrane"/>
    <property type="evidence" value="ECO:0007669"/>
    <property type="project" value="UniProtKB-SubCell"/>
</dbReference>
<dbReference type="SUPFAM" id="SSF55486">
    <property type="entry name" value="Metalloproteases ('zincins'), catalytic domain"/>
    <property type="match status" value="2"/>
</dbReference>
<evidence type="ECO:0000256" key="1">
    <source>
        <dbReference type="ARBA" id="ARBA00004401"/>
    </source>
</evidence>
<keyword evidence="3" id="KW-0732">Signal</keyword>
<reference evidence="5" key="1">
    <citation type="journal article" date="2014" name="BMC Genomics">
        <title>Characterizing the developmental transcriptome of the oriental fruit fly, Bactrocera dorsalis (Diptera: Tephritidae) through comparative genomic analysis with Drosophila melanogaster utilizing modENCODE datasets.</title>
        <authorList>
            <person name="Geib S.M."/>
            <person name="Calla B."/>
            <person name="Hall B."/>
            <person name="Hou S."/>
            <person name="Manoukis N.C."/>
        </authorList>
    </citation>
    <scope>NUCLEOTIDE SEQUENCE</scope>
    <source>
        <strain evidence="5">Punador</strain>
    </source>
</reference>
<dbReference type="OrthoDB" id="7945029at2759"/>
<dbReference type="GO" id="GO:0016485">
    <property type="term" value="P:protein processing"/>
    <property type="evidence" value="ECO:0007669"/>
    <property type="project" value="TreeGrafter"/>
</dbReference>
<dbReference type="Gene3D" id="3.40.390.10">
    <property type="entry name" value="Collagenase (Catalytic Domain)"/>
    <property type="match status" value="1"/>
</dbReference>